<keyword evidence="6" id="KW-1185">Reference proteome</keyword>
<keyword evidence="3" id="KW-0479">Metal-binding</keyword>
<sequence length="285" mass="32467">MAINTVDIAVNITDNMFVQDLEHVIQRSLDLGVLPLFVGLDTISSSKCVKFANKYDTYCYAGIHPTNASSNANDLTEQINEIISLIIDNPRIIAIGECGLDYDRLYFSNKNDQKKVFIEQLELCKQLNKKPKYFLHSRNCHRDFMEILSDYQINGVVHSFTGNIDEAMELIKKGYYIGINGCSLKTEEGLDLVRNIPIENIVVESDAPYCKIKRSHASYKYVKTEFEETRKFKEGFGMKSRNEPRGVLQVVEALSNCLDCSNIKEILFNNSKNLFGINFDSDKIN</sequence>
<dbReference type="InterPro" id="IPR050891">
    <property type="entry name" value="TatD-type_Hydrolase"/>
</dbReference>
<dbReference type="InterPro" id="IPR032466">
    <property type="entry name" value="Metal_Hydrolase"/>
</dbReference>
<comment type="similarity">
    <text evidence="1">Belongs to the metallo-dependent hydrolases superfamily. TatD-type hydrolase family.</text>
</comment>
<keyword evidence="2" id="KW-0540">Nuclease</keyword>
<gene>
    <name evidence="5" type="ORF">TCON_1081</name>
</gene>
<evidence type="ECO:0000256" key="3">
    <source>
        <dbReference type="ARBA" id="ARBA00022723"/>
    </source>
</evidence>
<evidence type="ECO:0000313" key="6">
    <source>
        <dbReference type="Proteomes" id="UP001516464"/>
    </source>
</evidence>
<reference evidence="5 6" key="1">
    <citation type="submission" date="2019-01" db="EMBL/GenBank/DDBJ databases">
        <title>Genomes sequencing and comparative genomics of infectious freshwater microsporidia, Cucumispora dikerogammari and Thelohania contejeani.</title>
        <authorList>
            <person name="Cormier A."/>
            <person name="Giraud I."/>
            <person name="Wattier R."/>
            <person name="Teixeira M."/>
            <person name="Grandjean F."/>
            <person name="Rigaud T."/>
            <person name="Cordaux R."/>
        </authorList>
    </citation>
    <scope>NUCLEOTIDE SEQUENCE [LARGE SCALE GENOMIC DNA]</scope>
    <source>
        <strain evidence="5">T1</strain>
        <tissue evidence="5">Spores</tissue>
    </source>
</reference>
<proteinExistence type="inferred from homology"/>
<dbReference type="InterPro" id="IPR001130">
    <property type="entry name" value="TatD-like"/>
</dbReference>
<dbReference type="CDD" id="cd01310">
    <property type="entry name" value="TatD_DNAse"/>
    <property type="match status" value="1"/>
</dbReference>
<keyword evidence="4" id="KW-0378">Hydrolase</keyword>
<dbReference type="PANTHER" id="PTHR10060">
    <property type="entry name" value="TATD FAMILY DEOXYRIBONUCLEASE"/>
    <property type="match status" value="1"/>
</dbReference>
<dbReference type="Pfam" id="PF01026">
    <property type="entry name" value="TatD_DNase"/>
    <property type="match status" value="1"/>
</dbReference>
<accession>A0ABQ7HZX6</accession>
<dbReference type="PIRSF" id="PIRSF005902">
    <property type="entry name" value="DNase_TatD"/>
    <property type="match status" value="1"/>
</dbReference>
<evidence type="ECO:0000313" key="5">
    <source>
        <dbReference type="EMBL" id="KAF7683715.1"/>
    </source>
</evidence>
<evidence type="ECO:0000256" key="1">
    <source>
        <dbReference type="ARBA" id="ARBA00009275"/>
    </source>
</evidence>
<evidence type="ECO:0000256" key="4">
    <source>
        <dbReference type="ARBA" id="ARBA00022801"/>
    </source>
</evidence>
<dbReference type="EMBL" id="SBIQ01000059">
    <property type="protein sequence ID" value="KAF7683715.1"/>
    <property type="molecule type" value="Genomic_DNA"/>
</dbReference>
<protein>
    <submittedName>
        <fullName evidence="5">Deoxyribonuclease TATDN1 like protein</fullName>
    </submittedName>
</protein>
<dbReference type="PANTHER" id="PTHR10060:SF15">
    <property type="entry name" value="DEOXYRIBONUCLEASE TATDN1"/>
    <property type="match status" value="1"/>
</dbReference>
<organism evidence="5 6">
    <name type="scientific">Astathelohania contejeani</name>
    <dbReference type="NCBI Taxonomy" id="164912"/>
    <lineage>
        <taxon>Eukaryota</taxon>
        <taxon>Fungi</taxon>
        <taxon>Fungi incertae sedis</taxon>
        <taxon>Microsporidia</taxon>
        <taxon>Astathelohaniidae</taxon>
        <taxon>Astathelohania</taxon>
    </lineage>
</organism>
<comment type="caution">
    <text evidence="5">The sequence shown here is derived from an EMBL/GenBank/DDBJ whole genome shotgun (WGS) entry which is preliminary data.</text>
</comment>
<name>A0ABQ7HZX6_9MICR</name>
<dbReference type="Proteomes" id="UP001516464">
    <property type="component" value="Unassembled WGS sequence"/>
</dbReference>
<dbReference type="SUPFAM" id="SSF51556">
    <property type="entry name" value="Metallo-dependent hydrolases"/>
    <property type="match status" value="1"/>
</dbReference>
<evidence type="ECO:0000256" key="2">
    <source>
        <dbReference type="ARBA" id="ARBA00022722"/>
    </source>
</evidence>
<dbReference type="Gene3D" id="3.20.20.140">
    <property type="entry name" value="Metal-dependent hydrolases"/>
    <property type="match status" value="1"/>
</dbReference>